<organism evidence="13 14">
    <name type="scientific">Nitrosospira lacus</name>
    <dbReference type="NCBI Taxonomy" id="1288494"/>
    <lineage>
        <taxon>Bacteria</taxon>
        <taxon>Pseudomonadati</taxon>
        <taxon>Pseudomonadota</taxon>
        <taxon>Betaproteobacteria</taxon>
        <taxon>Nitrosomonadales</taxon>
        <taxon>Nitrosomonadaceae</taxon>
        <taxon>Nitrosospira</taxon>
    </lineage>
</organism>
<dbReference type="AlphaFoldDB" id="A0A1W6SN11"/>
<keyword evidence="12 13" id="KW-0449">Lipoprotein</keyword>
<dbReference type="EMBL" id="CP021106">
    <property type="protein sequence ID" value="ARO87193.1"/>
    <property type="molecule type" value="Genomic_DNA"/>
</dbReference>
<evidence type="ECO:0000256" key="11">
    <source>
        <dbReference type="ARBA" id="ARBA00023237"/>
    </source>
</evidence>
<reference evidence="13 14" key="1">
    <citation type="journal article" date="2015" name="Int. J. Syst. Evol. Microbiol.">
        <title>Nitrosospira lacus sp. nov., a psychrotolerant, ammonia-oxidizing bacterium from sandy lake sediment.</title>
        <authorList>
            <person name="Urakawa H."/>
            <person name="Garcia J.C."/>
            <person name="Nielsen J.L."/>
            <person name="Le V.Q."/>
            <person name="Kozlowski J.A."/>
            <person name="Stein L.Y."/>
            <person name="Lim C.K."/>
            <person name="Pommerening-Roser A."/>
            <person name="Martens-Habbena W."/>
            <person name="Stahl D.A."/>
            <person name="Klotz M.G."/>
        </authorList>
    </citation>
    <scope>NUCLEOTIDE SEQUENCE [LARGE SCALE GENOMIC DNA]</scope>
    <source>
        <strain evidence="13 14">APG3</strain>
    </source>
</reference>
<evidence type="ECO:0000256" key="5">
    <source>
        <dbReference type="ARBA" id="ARBA00022448"/>
    </source>
</evidence>
<proteinExistence type="inferred from homology"/>
<evidence type="ECO:0000256" key="10">
    <source>
        <dbReference type="ARBA" id="ARBA00023186"/>
    </source>
</evidence>
<keyword evidence="6" id="KW-0732">Signal</keyword>
<comment type="subunit">
    <text evidence="3">Monomer.</text>
</comment>
<keyword evidence="10" id="KW-0143">Chaperone</keyword>
<keyword evidence="11" id="KW-0998">Cell outer membrane</keyword>
<keyword evidence="9" id="KW-0564">Palmitate</keyword>
<dbReference type="InterPro" id="IPR029046">
    <property type="entry name" value="LolA/LolB/LppX"/>
</dbReference>
<evidence type="ECO:0000256" key="12">
    <source>
        <dbReference type="ARBA" id="ARBA00023288"/>
    </source>
</evidence>
<evidence type="ECO:0000256" key="3">
    <source>
        <dbReference type="ARBA" id="ARBA00011245"/>
    </source>
</evidence>
<evidence type="ECO:0000256" key="8">
    <source>
        <dbReference type="ARBA" id="ARBA00023136"/>
    </source>
</evidence>
<comment type="subcellular location">
    <subcellularLocation>
        <location evidence="1">Cell outer membrane</location>
        <topology evidence="1">Lipid-anchor</topology>
    </subcellularLocation>
</comment>
<dbReference type="Pfam" id="PF03550">
    <property type="entry name" value="LolB"/>
    <property type="match status" value="1"/>
</dbReference>
<dbReference type="Proteomes" id="UP000012179">
    <property type="component" value="Chromosome"/>
</dbReference>
<dbReference type="GO" id="GO:0015031">
    <property type="term" value="P:protein transport"/>
    <property type="evidence" value="ECO:0007669"/>
    <property type="project" value="UniProtKB-KW"/>
</dbReference>
<dbReference type="SUPFAM" id="SSF89392">
    <property type="entry name" value="Prokaryotic lipoproteins and lipoprotein localization factors"/>
    <property type="match status" value="1"/>
</dbReference>
<keyword evidence="14" id="KW-1185">Reference proteome</keyword>
<dbReference type="NCBIfam" id="TIGR00548">
    <property type="entry name" value="lolB"/>
    <property type="match status" value="1"/>
</dbReference>
<keyword evidence="5" id="KW-0813">Transport</keyword>
<dbReference type="OrthoDB" id="9797618at2"/>
<dbReference type="InterPro" id="IPR004565">
    <property type="entry name" value="OM_lipoprot_LolB"/>
</dbReference>
<dbReference type="CDD" id="cd16326">
    <property type="entry name" value="LolB"/>
    <property type="match status" value="1"/>
</dbReference>
<comment type="similarity">
    <text evidence="2">Belongs to the LolB family.</text>
</comment>
<keyword evidence="7" id="KW-0653">Protein transport</keyword>
<protein>
    <recommendedName>
        <fullName evidence="4">Outer-membrane lipoprotein LolB</fullName>
    </recommendedName>
</protein>
<evidence type="ECO:0000256" key="7">
    <source>
        <dbReference type="ARBA" id="ARBA00022927"/>
    </source>
</evidence>
<dbReference type="GO" id="GO:0009279">
    <property type="term" value="C:cell outer membrane"/>
    <property type="evidence" value="ECO:0007669"/>
    <property type="project" value="UniProtKB-SubCell"/>
</dbReference>
<dbReference type="KEGG" id="nlc:EBAPG3_005080"/>
<name>A0A1W6SN11_9PROT</name>
<keyword evidence="8" id="KW-0472">Membrane</keyword>
<dbReference type="Gene3D" id="2.50.20.10">
    <property type="entry name" value="Lipoprotein localisation LolA/LolB/LppX"/>
    <property type="match status" value="1"/>
</dbReference>
<evidence type="ECO:0000256" key="2">
    <source>
        <dbReference type="ARBA" id="ARBA00009696"/>
    </source>
</evidence>
<sequence>MMVHAGVAPVQSGSWPFPLFIKRGNVPWWGLILCVLFFSPGCTTPVHKRTAVSTIVIEPMTGTAETKLAAFRLIGRVSVTGDKDSFSGGVQWHHADAGDEILLLSPLGQAVAQIRRDREGVYLTTSEQETFYALDVETLTERVLGWRLPLMGLQYWVQSVNSPATVAEIDRDIDGTIMAIRQDGWEISYLSRFPMPGIETVQAQGARPRLLMLKRPGLQIKLIIDSWNPGNQ</sequence>
<evidence type="ECO:0000313" key="14">
    <source>
        <dbReference type="Proteomes" id="UP000012179"/>
    </source>
</evidence>
<evidence type="ECO:0000256" key="1">
    <source>
        <dbReference type="ARBA" id="ARBA00004459"/>
    </source>
</evidence>
<evidence type="ECO:0000256" key="4">
    <source>
        <dbReference type="ARBA" id="ARBA00016202"/>
    </source>
</evidence>
<gene>
    <name evidence="13" type="ORF">EBAPG3_005080</name>
</gene>
<evidence type="ECO:0000313" key="13">
    <source>
        <dbReference type="EMBL" id="ARO87193.1"/>
    </source>
</evidence>
<accession>A0A1W6SN11</accession>
<evidence type="ECO:0000256" key="9">
    <source>
        <dbReference type="ARBA" id="ARBA00023139"/>
    </source>
</evidence>
<evidence type="ECO:0000256" key="6">
    <source>
        <dbReference type="ARBA" id="ARBA00022729"/>
    </source>
</evidence>